<proteinExistence type="predicted"/>
<dbReference type="Proteomes" id="UP001056291">
    <property type="component" value="Chromosome"/>
</dbReference>
<reference evidence="2" key="1">
    <citation type="submission" date="2022-06" db="EMBL/GenBank/DDBJ databases">
        <title>Sneathiella actinostolidae sp. nov., isolated from a sea anemonein the Western Pacific Ocean.</title>
        <authorList>
            <person name="Wei M.J."/>
        </authorList>
    </citation>
    <scope>NUCLEOTIDE SEQUENCE</scope>
    <source>
        <strain evidence="2">PHK-P5</strain>
    </source>
</reference>
<dbReference type="Pfam" id="PF04976">
    <property type="entry name" value="DmsC"/>
    <property type="match status" value="1"/>
</dbReference>
<feature type="transmembrane region" description="Helical" evidence="1">
    <location>
        <begin position="176"/>
        <end position="195"/>
    </location>
</feature>
<dbReference type="EMBL" id="CP098747">
    <property type="protein sequence ID" value="USG60948.1"/>
    <property type="molecule type" value="Genomic_DNA"/>
</dbReference>
<dbReference type="EC" id="1.8.5.3" evidence="2"/>
<accession>A0ABY4W1J8</accession>
<feature type="transmembrane region" description="Helical" evidence="1">
    <location>
        <begin position="7"/>
        <end position="32"/>
    </location>
</feature>
<feature type="transmembrane region" description="Helical" evidence="1">
    <location>
        <begin position="111"/>
        <end position="134"/>
    </location>
</feature>
<keyword evidence="1" id="KW-0812">Transmembrane</keyword>
<feature type="transmembrane region" description="Helical" evidence="1">
    <location>
        <begin position="84"/>
        <end position="105"/>
    </location>
</feature>
<name>A0ABY4W1J8_9PROT</name>
<dbReference type="RefSeq" id="WP_251933896.1">
    <property type="nucleotide sequence ID" value="NZ_CP098747.1"/>
</dbReference>
<feature type="transmembrane region" description="Helical" evidence="1">
    <location>
        <begin position="252"/>
        <end position="271"/>
    </location>
</feature>
<keyword evidence="1" id="KW-0472">Membrane</keyword>
<feature type="transmembrane region" description="Helical" evidence="1">
    <location>
        <begin position="38"/>
        <end position="63"/>
    </location>
</feature>
<dbReference type="GO" id="GO:0016491">
    <property type="term" value="F:oxidoreductase activity"/>
    <property type="evidence" value="ECO:0007669"/>
    <property type="project" value="UniProtKB-KW"/>
</dbReference>
<keyword evidence="2" id="KW-0560">Oxidoreductase</keyword>
<evidence type="ECO:0000256" key="1">
    <source>
        <dbReference type="SAM" id="Phobius"/>
    </source>
</evidence>
<protein>
    <submittedName>
        <fullName evidence="2">Dimethyl sulfoxide reductase anchor subunit</fullName>
        <ecNumber evidence="2">1.8.5.3</ecNumber>
    </submittedName>
</protein>
<sequence>MHPAASVIFFTTASGAGYGILVLLGIMVPLGYLPTDPWFGAVTLLLALGLVSGGLLSSTFHLHHPERAWRALSQWRSSWLSREGVAAILTYAPVLLFAFGWVSYGNAIGGWAFWGAVAAIMALVTIYSTAMIYASLRTIRQWHHRLVPLVYLTLGLTSGAIWLAALTSSFGIANEFVVTAALILILISALIKFFYWSSIDQTTSPSNAGTATGLGHLGAVKQFEVPHTEDNWVMKEMGFQIARRHALKLRKIAGLLAFLVPFLCLLAGLMNVAPMPIITWIAAISASAGIVTERWLFFAEAQHVVGLFYGHDQS</sequence>
<dbReference type="InterPro" id="IPR007059">
    <property type="entry name" value="DmsC"/>
</dbReference>
<feature type="transmembrane region" description="Helical" evidence="1">
    <location>
        <begin position="277"/>
        <end position="297"/>
    </location>
</feature>
<feature type="transmembrane region" description="Helical" evidence="1">
    <location>
        <begin position="146"/>
        <end position="164"/>
    </location>
</feature>
<gene>
    <name evidence="2" type="ORF">NBZ79_17455</name>
</gene>
<keyword evidence="1" id="KW-1133">Transmembrane helix</keyword>
<dbReference type="PANTHER" id="PTHR38095">
    <property type="entry name" value="ANAEROBIC DIMETHYL SULFOXIDE REDUCTASE CHAIN YNFH"/>
    <property type="match status" value="1"/>
</dbReference>
<evidence type="ECO:0000313" key="3">
    <source>
        <dbReference type="Proteomes" id="UP001056291"/>
    </source>
</evidence>
<evidence type="ECO:0000313" key="2">
    <source>
        <dbReference type="EMBL" id="USG60948.1"/>
    </source>
</evidence>
<organism evidence="2 3">
    <name type="scientific">Sneathiella marina</name>
    <dbReference type="NCBI Taxonomy" id="2950108"/>
    <lineage>
        <taxon>Bacteria</taxon>
        <taxon>Pseudomonadati</taxon>
        <taxon>Pseudomonadota</taxon>
        <taxon>Alphaproteobacteria</taxon>
        <taxon>Sneathiellales</taxon>
        <taxon>Sneathiellaceae</taxon>
        <taxon>Sneathiella</taxon>
    </lineage>
</organism>
<keyword evidence="3" id="KW-1185">Reference proteome</keyword>
<dbReference type="PANTHER" id="PTHR38095:SF1">
    <property type="entry name" value="ANAEROBIC DIMETHYL SULFOXIDE REDUCTASE CHAIN YNFH"/>
    <property type="match status" value="1"/>
</dbReference>